<dbReference type="Pfam" id="PF04075">
    <property type="entry name" value="F420H2_quin_red"/>
    <property type="match status" value="1"/>
</dbReference>
<accession>A0A839RZ05</accession>
<dbReference type="RefSeq" id="WP_183648575.1">
    <property type="nucleotide sequence ID" value="NZ_JACHWU010000001.1"/>
</dbReference>
<organism evidence="1 2">
    <name type="scientific">Prauserella isguenensis</name>
    <dbReference type="NCBI Taxonomy" id="1470180"/>
    <lineage>
        <taxon>Bacteria</taxon>
        <taxon>Bacillati</taxon>
        <taxon>Actinomycetota</taxon>
        <taxon>Actinomycetes</taxon>
        <taxon>Pseudonocardiales</taxon>
        <taxon>Pseudonocardiaceae</taxon>
        <taxon>Prauserella</taxon>
    </lineage>
</organism>
<dbReference type="InterPro" id="IPR012349">
    <property type="entry name" value="Split_barrel_FMN-bd"/>
</dbReference>
<keyword evidence="2" id="KW-1185">Reference proteome</keyword>
<evidence type="ECO:0000313" key="2">
    <source>
        <dbReference type="Proteomes" id="UP000550714"/>
    </source>
</evidence>
<gene>
    <name evidence="1" type="ORF">FHS23_001045</name>
</gene>
<reference evidence="1 2" key="1">
    <citation type="submission" date="2020-08" db="EMBL/GenBank/DDBJ databases">
        <title>Genomic Encyclopedia of Type Strains, Phase III (KMG-III): the genomes of soil and plant-associated and newly described type strains.</title>
        <authorList>
            <person name="Whitman W."/>
        </authorList>
    </citation>
    <scope>NUCLEOTIDE SEQUENCE [LARGE SCALE GENOMIC DNA]</scope>
    <source>
        <strain evidence="1 2">CECT 8577</strain>
    </source>
</reference>
<proteinExistence type="predicted"/>
<dbReference type="GO" id="GO:0016491">
    <property type="term" value="F:oxidoreductase activity"/>
    <property type="evidence" value="ECO:0007669"/>
    <property type="project" value="InterPro"/>
</dbReference>
<dbReference type="InterPro" id="IPR004378">
    <property type="entry name" value="F420H2_quin_Rdtase"/>
</dbReference>
<comment type="caution">
    <text evidence="1">The sequence shown here is derived from an EMBL/GenBank/DDBJ whole genome shotgun (WGS) entry which is preliminary data.</text>
</comment>
<dbReference type="Proteomes" id="UP000550714">
    <property type="component" value="Unassembled WGS sequence"/>
</dbReference>
<sequence>MAENVRYLEPTRSAVAFNAVVARLTRVGVSLWGSRVLSIRGRKTGEWRSVPVNLLVIDRERYLVAARGHTQWVRNLRSAGEGTLRVGRRVEWFEAVELDDEQKPSILRAYLKRWGWEVGAFFDGIDGKSSDADLLAAAPGVPVFRIAPHQAT</sequence>
<protein>
    <submittedName>
        <fullName evidence="1">Deazaflavin-dependent oxidoreductase (Nitroreductase family)</fullName>
    </submittedName>
</protein>
<dbReference type="EMBL" id="JACHWU010000001">
    <property type="protein sequence ID" value="MBB3050050.1"/>
    <property type="molecule type" value="Genomic_DNA"/>
</dbReference>
<dbReference type="Gene3D" id="2.30.110.10">
    <property type="entry name" value="Electron Transport, Fmn-binding Protein, Chain A"/>
    <property type="match status" value="1"/>
</dbReference>
<dbReference type="AlphaFoldDB" id="A0A839RZ05"/>
<name>A0A839RZ05_9PSEU</name>
<evidence type="ECO:0000313" key="1">
    <source>
        <dbReference type="EMBL" id="MBB3050050.1"/>
    </source>
</evidence>
<dbReference type="NCBIfam" id="TIGR00026">
    <property type="entry name" value="hi_GC_TIGR00026"/>
    <property type="match status" value="1"/>
</dbReference>